<sequence length="158" mass="17476">MGPPSSSSAPLPPPVSSAPRTQPSGHDHAARFAAGRPGDPKKPARQIDIEMREPDGKMVFTPDRIEVRRNEQVRFRIQNHGELDHEFMLVSAAESAAHQRMMEQHPDMAHDEPNGRTLAPGKTAELLWMFDKSGTYEFTCLIPGHREAGMTGSVTVKK</sequence>
<protein>
    <submittedName>
        <fullName evidence="5">Copper resistance protein</fullName>
    </submittedName>
</protein>
<evidence type="ECO:0000313" key="6">
    <source>
        <dbReference type="Proteomes" id="UP000249130"/>
    </source>
</evidence>
<feature type="region of interest" description="Disordered" evidence="3">
    <location>
        <begin position="1"/>
        <end position="53"/>
    </location>
</feature>
<dbReference type="PANTHER" id="PTHR38439:SF3">
    <property type="entry name" value="COPPER-RESISTANT CUPROPROTEIN COPI"/>
    <property type="match status" value="1"/>
</dbReference>
<dbReference type="AlphaFoldDB" id="A0A327L5I6"/>
<dbReference type="OrthoDB" id="9816061at2"/>
<dbReference type="CDD" id="cd04211">
    <property type="entry name" value="Cupredoxin_like_2"/>
    <property type="match status" value="1"/>
</dbReference>
<dbReference type="GO" id="GO:0005507">
    <property type="term" value="F:copper ion binding"/>
    <property type="evidence" value="ECO:0007669"/>
    <property type="project" value="InterPro"/>
</dbReference>
<dbReference type="PANTHER" id="PTHR38439">
    <property type="entry name" value="AURACYANIN-B"/>
    <property type="match status" value="1"/>
</dbReference>
<dbReference type="GO" id="GO:0009055">
    <property type="term" value="F:electron transfer activity"/>
    <property type="evidence" value="ECO:0007669"/>
    <property type="project" value="InterPro"/>
</dbReference>
<dbReference type="InterPro" id="IPR033138">
    <property type="entry name" value="Cu_oxidase_CS"/>
</dbReference>
<organism evidence="5 6">
    <name type="scientific">Rhodoplanes roseus</name>
    <dbReference type="NCBI Taxonomy" id="29409"/>
    <lineage>
        <taxon>Bacteria</taxon>
        <taxon>Pseudomonadati</taxon>
        <taxon>Pseudomonadota</taxon>
        <taxon>Alphaproteobacteria</taxon>
        <taxon>Hyphomicrobiales</taxon>
        <taxon>Nitrobacteraceae</taxon>
        <taxon>Rhodoplanes</taxon>
    </lineage>
</organism>
<keyword evidence="1" id="KW-0479">Metal-binding</keyword>
<evidence type="ECO:0000256" key="3">
    <source>
        <dbReference type="SAM" id="MobiDB-lite"/>
    </source>
</evidence>
<keyword evidence="6" id="KW-1185">Reference proteome</keyword>
<dbReference type="InterPro" id="IPR000923">
    <property type="entry name" value="BlueCu_1"/>
</dbReference>
<feature type="compositionally biased region" description="Basic and acidic residues" evidence="3">
    <location>
        <begin position="38"/>
        <end position="53"/>
    </location>
</feature>
<comment type="caution">
    <text evidence="5">The sequence shown here is derived from an EMBL/GenBank/DDBJ whole genome shotgun (WGS) entry which is preliminary data.</text>
</comment>
<feature type="domain" description="Blue (type 1) copper" evidence="4">
    <location>
        <begin position="50"/>
        <end position="157"/>
    </location>
</feature>
<dbReference type="SUPFAM" id="SSF49503">
    <property type="entry name" value="Cupredoxins"/>
    <property type="match status" value="1"/>
</dbReference>
<keyword evidence="2" id="KW-0186">Copper</keyword>
<reference evidence="5 6" key="1">
    <citation type="submission" date="2017-07" db="EMBL/GenBank/DDBJ databases">
        <title>Draft Genome Sequences of Select Purple Nonsulfur Bacteria.</title>
        <authorList>
            <person name="Lasarre B."/>
            <person name="Mckinlay J.B."/>
        </authorList>
    </citation>
    <scope>NUCLEOTIDE SEQUENCE [LARGE SCALE GENOMIC DNA]</scope>
    <source>
        <strain evidence="5 6">DSM 5909</strain>
    </source>
</reference>
<dbReference type="InterPro" id="IPR050845">
    <property type="entry name" value="Cu-binding_ET"/>
</dbReference>
<dbReference type="PROSITE" id="PS00079">
    <property type="entry name" value="MULTICOPPER_OXIDASE1"/>
    <property type="match status" value="1"/>
</dbReference>
<dbReference type="Pfam" id="PF00127">
    <property type="entry name" value="Copper-bind"/>
    <property type="match status" value="1"/>
</dbReference>
<dbReference type="EMBL" id="NPEX01000033">
    <property type="protein sequence ID" value="RAI44822.1"/>
    <property type="molecule type" value="Genomic_DNA"/>
</dbReference>
<evidence type="ECO:0000256" key="1">
    <source>
        <dbReference type="ARBA" id="ARBA00022723"/>
    </source>
</evidence>
<dbReference type="InterPro" id="IPR008972">
    <property type="entry name" value="Cupredoxin"/>
</dbReference>
<dbReference type="Proteomes" id="UP000249130">
    <property type="component" value="Unassembled WGS sequence"/>
</dbReference>
<proteinExistence type="predicted"/>
<name>A0A327L5I6_9BRAD</name>
<evidence type="ECO:0000259" key="4">
    <source>
        <dbReference type="Pfam" id="PF00127"/>
    </source>
</evidence>
<dbReference type="Gene3D" id="2.60.40.420">
    <property type="entry name" value="Cupredoxins - blue copper proteins"/>
    <property type="match status" value="1"/>
</dbReference>
<accession>A0A327L5I6</accession>
<evidence type="ECO:0000256" key="2">
    <source>
        <dbReference type="ARBA" id="ARBA00023008"/>
    </source>
</evidence>
<gene>
    <name evidence="5" type="ORF">CH341_07220</name>
</gene>
<evidence type="ECO:0000313" key="5">
    <source>
        <dbReference type="EMBL" id="RAI44822.1"/>
    </source>
</evidence>